<dbReference type="InterPro" id="IPR029058">
    <property type="entry name" value="AB_hydrolase_fold"/>
</dbReference>
<keyword evidence="2" id="KW-0378">Hydrolase</keyword>
<dbReference type="SUPFAM" id="SSF53474">
    <property type="entry name" value="alpha/beta-Hydrolases"/>
    <property type="match status" value="1"/>
</dbReference>
<dbReference type="Gene3D" id="3.40.50.1820">
    <property type="entry name" value="alpha/beta hydrolase"/>
    <property type="match status" value="1"/>
</dbReference>
<dbReference type="PANTHER" id="PTHR43798">
    <property type="entry name" value="MONOACYLGLYCEROL LIPASE"/>
    <property type="match status" value="1"/>
</dbReference>
<accession>A0A846XSV2</accession>
<dbReference type="Proteomes" id="UP000565715">
    <property type="component" value="Unassembled WGS sequence"/>
</dbReference>
<sequence length="275" mass="30572">METRDVFVPTRLGQLHVAVSGRGDPILMWPSLLMDASLWDAQIDYFARSHTVIAVDPPGHGRSSPLERQFTFGECAQCIVDILDHFELPWTYFVGNSWGAMVGATFSAGFPERVRAAVFMNGTASPASRRQRLEYRVLLFLVRMFGGIRPPLTRSVVHAFLGPTSQRSRPDVVRRVQTIAQKNDRDSLIRAVRSVVIERPDQRTAFASITCPTLVIAGREDRTFPLRELEAMAEAIPGATLVVIDDAAHLVAAEVPDRVNVEIRAFLAGRTHKGR</sequence>
<dbReference type="PRINTS" id="PR00111">
    <property type="entry name" value="ABHYDROLASE"/>
</dbReference>
<evidence type="ECO:0000313" key="3">
    <source>
        <dbReference type="Proteomes" id="UP000565715"/>
    </source>
</evidence>
<proteinExistence type="predicted"/>
<dbReference type="EMBL" id="JAAXOO010000009">
    <property type="protein sequence ID" value="NKY37563.1"/>
    <property type="molecule type" value="Genomic_DNA"/>
</dbReference>
<protein>
    <submittedName>
        <fullName evidence="2">Alpha/beta hydrolase</fullName>
    </submittedName>
</protein>
<dbReference type="Pfam" id="PF00561">
    <property type="entry name" value="Abhydrolase_1"/>
    <property type="match status" value="1"/>
</dbReference>
<gene>
    <name evidence="2" type="ORF">HGA13_31520</name>
</gene>
<dbReference type="AlphaFoldDB" id="A0A846XSV2"/>
<dbReference type="PRINTS" id="PR00412">
    <property type="entry name" value="EPOXHYDRLASE"/>
</dbReference>
<keyword evidence="3" id="KW-1185">Reference proteome</keyword>
<evidence type="ECO:0000313" key="2">
    <source>
        <dbReference type="EMBL" id="NKY37563.1"/>
    </source>
</evidence>
<dbReference type="RefSeq" id="WP_068044014.1">
    <property type="nucleotide sequence ID" value="NZ_JAAXOO010000009.1"/>
</dbReference>
<dbReference type="InterPro" id="IPR000073">
    <property type="entry name" value="AB_hydrolase_1"/>
</dbReference>
<dbReference type="GO" id="GO:0016787">
    <property type="term" value="F:hydrolase activity"/>
    <property type="evidence" value="ECO:0007669"/>
    <property type="project" value="UniProtKB-KW"/>
</dbReference>
<name>A0A846XSV2_9NOCA</name>
<feature type="domain" description="AB hydrolase-1" evidence="1">
    <location>
        <begin position="25"/>
        <end position="251"/>
    </location>
</feature>
<reference evidence="2 3" key="1">
    <citation type="submission" date="2020-04" db="EMBL/GenBank/DDBJ databases">
        <title>MicrobeNet Type strains.</title>
        <authorList>
            <person name="Nicholson A.C."/>
        </authorList>
    </citation>
    <scope>NUCLEOTIDE SEQUENCE [LARGE SCALE GENOMIC DNA]</scope>
    <source>
        <strain evidence="2 3">DSM 45078</strain>
    </source>
</reference>
<dbReference type="InterPro" id="IPR000639">
    <property type="entry name" value="Epox_hydrolase-like"/>
</dbReference>
<dbReference type="InterPro" id="IPR050266">
    <property type="entry name" value="AB_hydrolase_sf"/>
</dbReference>
<organism evidence="2 3">
    <name type="scientific">Nocardia speluncae</name>
    <dbReference type="NCBI Taxonomy" id="419477"/>
    <lineage>
        <taxon>Bacteria</taxon>
        <taxon>Bacillati</taxon>
        <taxon>Actinomycetota</taxon>
        <taxon>Actinomycetes</taxon>
        <taxon>Mycobacteriales</taxon>
        <taxon>Nocardiaceae</taxon>
        <taxon>Nocardia</taxon>
    </lineage>
</organism>
<evidence type="ECO:0000259" key="1">
    <source>
        <dbReference type="Pfam" id="PF00561"/>
    </source>
</evidence>
<comment type="caution">
    <text evidence="2">The sequence shown here is derived from an EMBL/GenBank/DDBJ whole genome shotgun (WGS) entry which is preliminary data.</text>
</comment>